<evidence type="ECO:0000259" key="1">
    <source>
        <dbReference type="Pfam" id="PF14258"/>
    </source>
</evidence>
<dbReference type="InterPro" id="IPR025646">
    <property type="entry name" value="DUF4350"/>
</dbReference>
<dbReference type="KEGG" id="psuw:WQ53_09170"/>
<dbReference type="InterPro" id="IPR029062">
    <property type="entry name" value="Class_I_gatase-like"/>
</dbReference>
<reference evidence="2 3" key="1">
    <citation type="journal article" date="2015" name="Genome Announc.">
        <title>Complete Genome Sequence of Pseudoxanthomonas suwonensis Strain J1, a Cellulose-Degrading Bacterium Isolated from Leaf- and Wood-Enriched Soil.</title>
        <authorList>
            <person name="Hou L."/>
            <person name="Jiang J."/>
            <person name="Xu Z."/>
            <person name="Zhou Y."/>
            <person name="Leung F.C."/>
        </authorList>
    </citation>
    <scope>NUCLEOTIDE SEQUENCE [LARGE SCALE GENOMIC DNA]</scope>
    <source>
        <strain evidence="2 3">J1</strain>
    </source>
</reference>
<dbReference type="Proteomes" id="UP000033067">
    <property type="component" value="Chromosome"/>
</dbReference>
<protein>
    <recommendedName>
        <fullName evidence="1">DUF4350 domain-containing protein</fullName>
    </recommendedName>
</protein>
<accession>A0A0E3UPS1</accession>
<dbReference type="Pfam" id="PF14258">
    <property type="entry name" value="DUF4350"/>
    <property type="match status" value="1"/>
</dbReference>
<evidence type="ECO:0000313" key="3">
    <source>
        <dbReference type="Proteomes" id="UP000033067"/>
    </source>
</evidence>
<gene>
    <name evidence="2" type="ORF">WQ53_09170</name>
</gene>
<dbReference type="Gene3D" id="3.40.50.880">
    <property type="match status" value="1"/>
</dbReference>
<sequence>MLGTVLALAAAALVAAAVAWFLHTHERVERQVPLPPAGEAVWNPLYALRETLRGDGVEAVTRQRLQPALFASATDDTVLFDTDPARLRAGEVEALLDWVARGGHLLLRTPRQGWFDGEDEADVPPLLHRLGVRELLPPGCVELQVRDEEPHVELCDGWRMRLEGVSPLRAWGDAQDGYAFVRLAHGRGVVDLLADFDFLANSRLDEATHQALARQLLAPRYGRGTVHLVHDARLDSLWWRLVRHGWPLWLPLALLLAGWLWRRAQRFGPWLPSPATARRSLREHVRAGGALLFRHGQAPLLYDAVREAFLARLRRRDPATAALAGEARVQALAERLQLPHYLVREALTRSGVQDRHTYFARVRTLIQMRNRL</sequence>
<feature type="domain" description="DUF4350" evidence="1">
    <location>
        <begin position="42"/>
        <end position="217"/>
    </location>
</feature>
<organism evidence="2 3">
    <name type="scientific">Pseudoxanthomonas suwonensis</name>
    <dbReference type="NCBI Taxonomy" id="314722"/>
    <lineage>
        <taxon>Bacteria</taxon>
        <taxon>Pseudomonadati</taxon>
        <taxon>Pseudomonadota</taxon>
        <taxon>Gammaproteobacteria</taxon>
        <taxon>Lysobacterales</taxon>
        <taxon>Lysobacteraceae</taxon>
        <taxon>Pseudoxanthomonas</taxon>
    </lineage>
</organism>
<keyword evidence="3" id="KW-1185">Reference proteome</keyword>
<dbReference type="AlphaFoldDB" id="A0A0E3UPS1"/>
<proteinExistence type="predicted"/>
<dbReference type="EMBL" id="CP011144">
    <property type="protein sequence ID" value="AKC88306.1"/>
    <property type="molecule type" value="Genomic_DNA"/>
</dbReference>
<name>A0A0E3UPS1_9GAMM</name>
<dbReference type="PATRIC" id="fig|314722.6.peg.1966"/>
<evidence type="ECO:0000313" key="2">
    <source>
        <dbReference type="EMBL" id="AKC88306.1"/>
    </source>
</evidence>